<keyword evidence="1" id="KW-0732">Signal</keyword>
<dbReference type="EMBL" id="CADIKH010000089">
    <property type="protein sequence ID" value="CAB3773884.1"/>
    <property type="molecule type" value="Genomic_DNA"/>
</dbReference>
<name>A0A6J5F5U0_9BURK</name>
<dbReference type="AlphaFoldDB" id="A0A6J5F5U0"/>
<accession>A0A6J5F5U0</accession>
<sequence length="180" mass="19382">MCSNRHRSLFLILVTAALALVSGCANTPVTDVAAVGALPSDNDGGAIGVDRKTFSFGQTSVAIPPEVLTGITRGLVERGWRSTSPQTARYRVDVAYATRPSNVEVIGRCDGMKLCDADSLGSQKEGSRAVRHRFVHTLAIRFVDVKKREWAYKVICKTYDDDPDPDKAGALVVNKALGAF</sequence>
<dbReference type="Proteomes" id="UP000494363">
    <property type="component" value="Unassembled WGS sequence"/>
</dbReference>
<evidence type="ECO:0000313" key="2">
    <source>
        <dbReference type="EMBL" id="CAB3773884.1"/>
    </source>
</evidence>
<evidence type="ECO:0008006" key="4">
    <source>
        <dbReference type="Google" id="ProtNLM"/>
    </source>
</evidence>
<evidence type="ECO:0000313" key="3">
    <source>
        <dbReference type="Proteomes" id="UP000494363"/>
    </source>
</evidence>
<reference evidence="2 3" key="1">
    <citation type="submission" date="2020-04" db="EMBL/GenBank/DDBJ databases">
        <authorList>
            <person name="De Canck E."/>
        </authorList>
    </citation>
    <scope>NUCLEOTIDE SEQUENCE [LARGE SCALE GENOMIC DNA]</scope>
    <source>
        <strain evidence="2 3">LMG 29542</strain>
    </source>
</reference>
<protein>
    <recommendedName>
        <fullName evidence="4">Lipoprotein</fullName>
    </recommendedName>
</protein>
<gene>
    <name evidence="2" type="ORF">LMG29542_07482</name>
</gene>
<evidence type="ECO:0000256" key="1">
    <source>
        <dbReference type="SAM" id="SignalP"/>
    </source>
</evidence>
<dbReference type="RefSeq" id="WP_175232775.1">
    <property type="nucleotide sequence ID" value="NZ_CADIKH010000089.1"/>
</dbReference>
<keyword evidence="3" id="KW-1185">Reference proteome</keyword>
<feature type="signal peptide" evidence="1">
    <location>
        <begin position="1"/>
        <end position="27"/>
    </location>
</feature>
<organism evidence="2 3">
    <name type="scientific">Paraburkholderia humisilvae</name>
    <dbReference type="NCBI Taxonomy" id="627669"/>
    <lineage>
        <taxon>Bacteria</taxon>
        <taxon>Pseudomonadati</taxon>
        <taxon>Pseudomonadota</taxon>
        <taxon>Betaproteobacteria</taxon>
        <taxon>Burkholderiales</taxon>
        <taxon>Burkholderiaceae</taxon>
        <taxon>Paraburkholderia</taxon>
    </lineage>
</organism>
<proteinExistence type="predicted"/>
<feature type="chain" id="PRO_5026697679" description="Lipoprotein" evidence="1">
    <location>
        <begin position="28"/>
        <end position="180"/>
    </location>
</feature>
<dbReference type="PROSITE" id="PS51257">
    <property type="entry name" value="PROKAR_LIPOPROTEIN"/>
    <property type="match status" value="1"/>
</dbReference>